<dbReference type="EMBL" id="JEMA01000480">
    <property type="protein sequence ID" value="KYF69311.1"/>
    <property type="molecule type" value="Genomic_DNA"/>
</dbReference>
<evidence type="ECO:0000313" key="2">
    <source>
        <dbReference type="Proteomes" id="UP000075260"/>
    </source>
</evidence>
<proteinExistence type="predicted"/>
<dbReference type="Proteomes" id="UP000075260">
    <property type="component" value="Unassembled WGS sequence"/>
</dbReference>
<dbReference type="AlphaFoldDB" id="A0A150QMV3"/>
<reference evidence="1 2" key="1">
    <citation type="submission" date="2014-02" db="EMBL/GenBank/DDBJ databases">
        <title>The small core and large imbalanced accessory genome model reveals a collaborative survival strategy of Sorangium cellulosum strains in nature.</title>
        <authorList>
            <person name="Han K."/>
            <person name="Peng R."/>
            <person name="Blom J."/>
            <person name="Li Y.-Z."/>
        </authorList>
    </citation>
    <scope>NUCLEOTIDE SEQUENCE [LARGE SCALE GENOMIC DNA]</scope>
    <source>
        <strain evidence="1 2">So0008-312</strain>
    </source>
</reference>
<accession>A0A150QMV3</accession>
<organism evidence="1 2">
    <name type="scientific">Sorangium cellulosum</name>
    <name type="common">Polyangium cellulosum</name>
    <dbReference type="NCBI Taxonomy" id="56"/>
    <lineage>
        <taxon>Bacteria</taxon>
        <taxon>Pseudomonadati</taxon>
        <taxon>Myxococcota</taxon>
        <taxon>Polyangia</taxon>
        <taxon>Polyangiales</taxon>
        <taxon>Polyangiaceae</taxon>
        <taxon>Sorangium</taxon>
    </lineage>
</organism>
<evidence type="ECO:0000313" key="1">
    <source>
        <dbReference type="EMBL" id="KYF69311.1"/>
    </source>
</evidence>
<gene>
    <name evidence="1" type="ORF">BE15_05655</name>
</gene>
<name>A0A150QMV3_SORCE</name>
<sequence>MDQQEDQMSNTGISYEEHVTRVRSEASRILNAAGATNLEEVPKPRHRRDVGDRPLSASGAFLEDAHGRVQGWFSVTFDGRRIPVTVFQTFASRGTWNTSILGVDRKDYPSDQDFLQRVREVLRSEARRVPV</sequence>
<comment type="caution">
    <text evidence="1">The sequence shown here is derived from an EMBL/GenBank/DDBJ whole genome shotgun (WGS) entry which is preliminary data.</text>
</comment>
<protein>
    <submittedName>
        <fullName evidence="1">Uncharacterized protein</fullName>
    </submittedName>
</protein>